<dbReference type="GO" id="GO:0005886">
    <property type="term" value="C:plasma membrane"/>
    <property type="evidence" value="ECO:0007669"/>
    <property type="project" value="UniProtKB-SubCell"/>
</dbReference>
<evidence type="ECO:0000256" key="9">
    <source>
        <dbReference type="SAM" id="Phobius"/>
    </source>
</evidence>
<dbReference type="Pfam" id="PF00535">
    <property type="entry name" value="Glycos_transf_2"/>
    <property type="match status" value="1"/>
</dbReference>
<evidence type="ECO:0000313" key="12">
    <source>
        <dbReference type="EMBL" id="NHA34799.1"/>
    </source>
</evidence>
<evidence type="ECO:0000256" key="7">
    <source>
        <dbReference type="ARBA" id="ARBA00023136"/>
    </source>
</evidence>
<dbReference type="GeneID" id="93790796"/>
<dbReference type="EMBL" id="UHEF01000001">
    <property type="protein sequence ID" value="SUM90051.1"/>
    <property type="molecule type" value="Genomic_DNA"/>
</dbReference>
<dbReference type="PANTHER" id="PTHR48090">
    <property type="entry name" value="UNDECAPRENYL-PHOSPHATE 4-DEOXY-4-FORMAMIDO-L-ARABINOSE TRANSFERASE-RELATED"/>
    <property type="match status" value="1"/>
</dbReference>
<reference evidence="12 15" key="1">
    <citation type="submission" date="2018-01" db="EMBL/GenBank/DDBJ databases">
        <title>Complete genome sequence of Staphylococcus Scheliferi isolated from human.</title>
        <authorList>
            <person name="Abouelkhair M.A."/>
            <person name="Bemis D.A."/>
            <person name="Kania S.A."/>
        </authorList>
    </citation>
    <scope>NUCLEOTIDE SEQUENCE [LARGE SCALE GENOMIC DNA]</scope>
    <source>
        <strain evidence="12 15">ATCC 43808</strain>
    </source>
</reference>
<evidence type="ECO:0000313" key="14">
    <source>
        <dbReference type="Proteomes" id="UP000264146"/>
    </source>
</evidence>
<evidence type="ECO:0000256" key="4">
    <source>
        <dbReference type="ARBA" id="ARBA00022679"/>
    </source>
</evidence>
<comment type="similarity">
    <text evidence="8">Belongs to the glycosyltransferase 2 family. GtrB subfamily.</text>
</comment>
<evidence type="ECO:0000256" key="6">
    <source>
        <dbReference type="ARBA" id="ARBA00022989"/>
    </source>
</evidence>
<keyword evidence="15" id="KW-1185">Reference proteome</keyword>
<comment type="subcellular location">
    <subcellularLocation>
        <location evidence="1">Cell membrane</location>
        <topology evidence="1">Multi-pass membrane protein</topology>
    </subcellularLocation>
</comment>
<dbReference type="InterPro" id="IPR001173">
    <property type="entry name" value="Glyco_trans_2-like"/>
</dbReference>
<dbReference type="Proteomes" id="UP000264146">
    <property type="component" value="Chromosome"/>
</dbReference>
<dbReference type="EMBL" id="POVK01000037">
    <property type="protein sequence ID" value="NHA34799.1"/>
    <property type="molecule type" value="Genomic_DNA"/>
</dbReference>
<dbReference type="PANTHER" id="PTHR48090:SF8">
    <property type="entry name" value="GLYCOSYLTRANSFERASE CSBB-RELATED"/>
    <property type="match status" value="1"/>
</dbReference>
<gene>
    <name evidence="13" type="primary">yfdH_1</name>
    <name evidence="12" type="ORF">C1O36_09990</name>
    <name evidence="13" type="ORF">NCTC12218_02154</name>
</gene>
<keyword evidence="6 9" id="KW-1133">Transmembrane helix</keyword>
<evidence type="ECO:0000313" key="13">
    <source>
        <dbReference type="EMBL" id="SUM90051.1"/>
    </source>
</evidence>
<keyword evidence="4 13" id="KW-0808">Transferase</keyword>
<evidence type="ECO:0000313" key="11">
    <source>
        <dbReference type="EMBL" id="CAD7360478.1"/>
    </source>
</evidence>
<keyword evidence="2" id="KW-1003">Cell membrane</keyword>
<reference evidence="11 14" key="3">
    <citation type="submission" date="2020-11" db="EMBL/GenBank/DDBJ databases">
        <authorList>
            <consortium name="Pathogen Informatics"/>
        </authorList>
    </citation>
    <scope>NUCLEOTIDE SEQUENCE [LARGE SCALE GENOMIC DNA]</scope>
    <source>
        <strain evidence="11 14">NCTC12218</strain>
    </source>
</reference>
<dbReference type="InterPro" id="IPR029044">
    <property type="entry name" value="Nucleotide-diphossugar_trans"/>
</dbReference>
<sequence length="319" mass="37063">MKLRVIVPCYNEKDVLHQTIQQLIGILEKDSVAQVYEYDLLFIDDGSHDNTITILQEAANETQHLKYISFSRNFGKEAAMFAGFEHSVDCDAVVMIDADLQHPPELIPDMVKAYREGYDQIIAKRNREGEHASRKWMTRCYYKMINYFIEDIELEDGIGDFRLLSQRAVRSLVSLEEYNRFSKGLFSWIGYRSKVIQYENVEREAGQSKWSIKSLFNYAIDGLISFNYKPLRTMIYLGLFIFLMSMVYIIYLFVDTLIHGVDVPGYFTLIAAILFIGGIQLVSIGVMGEYIGRIYYEVKRRPQYIVQASNVETPKFDKK</sequence>
<dbReference type="FunFam" id="3.90.550.10:FF:000079">
    <property type="entry name" value="Probable glycosyl transferase"/>
    <property type="match status" value="1"/>
</dbReference>
<dbReference type="EC" id="2.4.1.-" evidence="13"/>
<feature type="domain" description="Glycosyltransferase 2-like" evidence="10">
    <location>
        <begin position="5"/>
        <end position="170"/>
    </location>
</feature>
<evidence type="ECO:0000256" key="1">
    <source>
        <dbReference type="ARBA" id="ARBA00004651"/>
    </source>
</evidence>
<proteinExistence type="inferred from homology"/>
<dbReference type="CDD" id="cd04187">
    <property type="entry name" value="DPM1_like_bac"/>
    <property type="match status" value="1"/>
</dbReference>
<evidence type="ECO:0000313" key="15">
    <source>
        <dbReference type="Proteomes" id="UP000572988"/>
    </source>
</evidence>
<keyword evidence="7 9" id="KW-0472">Membrane</keyword>
<dbReference type="RefSeq" id="WP_016424459.1">
    <property type="nucleotide sequence ID" value="NZ_CABKRV010000001.1"/>
</dbReference>
<evidence type="ECO:0000256" key="2">
    <source>
        <dbReference type="ARBA" id="ARBA00022475"/>
    </source>
</evidence>
<dbReference type="EMBL" id="LR962863">
    <property type="protein sequence ID" value="CAD7360478.1"/>
    <property type="molecule type" value="Genomic_DNA"/>
</dbReference>
<reference evidence="13" key="2">
    <citation type="submission" date="2018-06" db="EMBL/GenBank/DDBJ databases">
        <authorList>
            <consortium name="Pathogen Informatics"/>
            <person name="Doyle S."/>
        </authorList>
    </citation>
    <scope>NUCLEOTIDE SEQUENCE [LARGE SCALE GENOMIC DNA]</scope>
    <source>
        <strain evidence="13">NCTC12218</strain>
    </source>
</reference>
<keyword evidence="3 13" id="KW-0328">Glycosyltransferase</keyword>
<dbReference type="SUPFAM" id="SSF53448">
    <property type="entry name" value="Nucleotide-diphospho-sugar transferases"/>
    <property type="match status" value="1"/>
</dbReference>
<evidence type="ECO:0000256" key="8">
    <source>
        <dbReference type="ARBA" id="ARBA00038152"/>
    </source>
</evidence>
<dbReference type="Proteomes" id="UP000572988">
    <property type="component" value="Unassembled WGS sequence"/>
</dbReference>
<name>A0A7Z7VXV3_STASC</name>
<organism evidence="13">
    <name type="scientific">Staphylococcus schleiferi</name>
    <dbReference type="NCBI Taxonomy" id="1295"/>
    <lineage>
        <taxon>Bacteria</taxon>
        <taxon>Bacillati</taxon>
        <taxon>Bacillota</taxon>
        <taxon>Bacilli</taxon>
        <taxon>Bacillales</taxon>
        <taxon>Staphylococcaceae</taxon>
        <taxon>Staphylococcus</taxon>
    </lineage>
</organism>
<accession>A0A7Z7VXV3</accession>
<dbReference type="GO" id="GO:0016757">
    <property type="term" value="F:glycosyltransferase activity"/>
    <property type="evidence" value="ECO:0007669"/>
    <property type="project" value="UniProtKB-KW"/>
</dbReference>
<dbReference type="InterPro" id="IPR050256">
    <property type="entry name" value="Glycosyltransferase_2"/>
</dbReference>
<evidence type="ECO:0000256" key="5">
    <source>
        <dbReference type="ARBA" id="ARBA00022692"/>
    </source>
</evidence>
<evidence type="ECO:0000259" key="10">
    <source>
        <dbReference type="Pfam" id="PF00535"/>
    </source>
</evidence>
<dbReference type="Gene3D" id="3.90.550.10">
    <property type="entry name" value="Spore Coat Polysaccharide Biosynthesis Protein SpsA, Chain A"/>
    <property type="match status" value="1"/>
</dbReference>
<feature type="transmembrane region" description="Helical" evidence="9">
    <location>
        <begin position="266"/>
        <end position="291"/>
    </location>
</feature>
<evidence type="ECO:0000256" key="3">
    <source>
        <dbReference type="ARBA" id="ARBA00022676"/>
    </source>
</evidence>
<feature type="transmembrane region" description="Helical" evidence="9">
    <location>
        <begin position="234"/>
        <end position="254"/>
    </location>
</feature>
<keyword evidence="5 9" id="KW-0812">Transmembrane</keyword>
<dbReference type="AlphaFoldDB" id="A0A7Z7VXV3"/>
<protein>
    <submittedName>
        <fullName evidence="13">Glycosyl transferase family protein</fullName>
        <ecNumber evidence="13">2.4.1.-</ecNumber>
    </submittedName>
    <submittedName>
        <fullName evidence="12">Glycosyltransferase</fullName>
    </submittedName>
</protein>